<proteinExistence type="predicted"/>
<keyword evidence="2" id="KW-1185">Reference proteome</keyword>
<organism evidence="1 2">
    <name type="scientific">Eiseniibacteriota bacterium</name>
    <dbReference type="NCBI Taxonomy" id="2212470"/>
    <lineage>
        <taxon>Bacteria</taxon>
        <taxon>Candidatus Eiseniibacteriota</taxon>
    </lineage>
</organism>
<sequence length="126" mass="14287">SYCGYRCDQCPGYHGNIESDEDRKRVQADWIKYYDHKEELEEVDCKGCKASPGDGNPNCKVRPCAIEKGVATCAACGEFACETIQKQIDAIKPIAAKHRDSMPTDDYERYIAPYESEARLRNLRQS</sequence>
<accession>A0ABV6YQN2</accession>
<evidence type="ECO:0000313" key="2">
    <source>
        <dbReference type="Proteomes" id="UP001594288"/>
    </source>
</evidence>
<dbReference type="InterPro" id="IPR024227">
    <property type="entry name" value="DUF3795"/>
</dbReference>
<comment type="caution">
    <text evidence="1">The sequence shown here is derived from an EMBL/GenBank/DDBJ whole genome shotgun (WGS) entry which is preliminary data.</text>
</comment>
<feature type="non-terminal residue" evidence="1">
    <location>
        <position position="1"/>
    </location>
</feature>
<evidence type="ECO:0000313" key="1">
    <source>
        <dbReference type="EMBL" id="MFC1800373.1"/>
    </source>
</evidence>
<name>A0ABV6YQN2_UNCEI</name>
<dbReference type="EMBL" id="JBHPEI010000136">
    <property type="protein sequence ID" value="MFC1800373.1"/>
    <property type="molecule type" value="Genomic_DNA"/>
</dbReference>
<gene>
    <name evidence="1" type="ORF">ACFL2Z_05675</name>
</gene>
<protein>
    <submittedName>
        <fullName evidence="1">DUF3795 domain-containing protein</fullName>
    </submittedName>
</protein>
<dbReference type="Pfam" id="PF12675">
    <property type="entry name" value="DUF3795"/>
    <property type="match status" value="1"/>
</dbReference>
<reference evidence="1 2" key="1">
    <citation type="submission" date="2024-09" db="EMBL/GenBank/DDBJ databases">
        <authorList>
            <person name="D'Angelo T."/>
        </authorList>
    </citation>
    <scope>NUCLEOTIDE SEQUENCE [LARGE SCALE GENOMIC DNA]</scope>
    <source>
        <strain evidence="1">SAG AM-311-F02</strain>
    </source>
</reference>
<dbReference type="Proteomes" id="UP001594288">
    <property type="component" value="Unassembled WGS sequence"/>
</dbReference>